<protein>
    <recommendedName>
        <fullName evidence="1">HTH cro/C1-type domain-containing protein</fullName>
    </recommendedName>
</protein>
<proteinExistence type="predicted"/>
<dbReference type="Gene3D" id="1.10.260.40">
    <property type="entry name" value="lambda repressor-like DNA-binding domains"/>
    <property type="match status" value="1"/>
</dbReference>
<dbReference type="EMBL" id="LAZR01061162">
    <property type="protein sequence ID" value="KKK64142.1"/>
    <property type="molecule type" value="Genomic_DNA"/>
</dbReference>
<name>A0A0F8X4V8_9ZZZZ</name>
<evidence type="ECO:0000313" key="2">
    <source>
        <dbReference type="EMBL" id="KKK64142.1"/>
    </source>
</evidence>
<feature type="domain" description="HTH cro/C1-type" evidence="1">
    <location>
        <begin position="7"/>
        <end position="53"/>
    </location>
</feature>
<reference evidence="2" key="1">
    <citation type="journal article" date="2015" name="Nature">
        <title>Complex archaea that bridge the gap between prokaryotes and eukaryotes.</title>
        <authorList>
            <person name="Spang A."/>
            <person name="Saw J.H."/>
            <person name="Jorgensen S.L."/>
            <person name="Zaremba-Niedzwiedzka K."/>
            <person name="Martijn J."/>
            <person name="Lind A.E."/>
            <person name="van Eijk R."/>
            <person name="Schleper C."/>
            <person name="Guy L."/>
            <person name="Ettema T.J."/>
        </authorList>
    </citation>
    <scope>NUCLEOTIDE SEQUENCE</scope>
</reference>
<dbReference type="InterPro" id="IPR010982">
    <property type="entry name" value="Lambda_DNA-bd_dom_sf"/>
</dbReference>
<dbReference type="Pfam" id="PF01381">
    <property type="entry name" value="HTH_3"/>
    <property type="match status" value="1"/>
</dbReference>
<dbReference type="GO" id="GO:0003677">
    <property type="term" value="F:DNA binding"/>
    <property type="evidence" value="ECO:0007669"/>
    <property type="project" value="InterPro"/>
</dbReference>
<sequence>MDIGTRLRVLRAKKRWSQKDLADKLGVSVVSVSRWEREKVKISPLALRRIEEIEIEEEKK</sequence>
<organism evidence="2">
    <name type="scientific">marine sediment metagenome</name>
    <dbReference type="NCBI Taxonomy" id="412755"/>
    <lineage>
        <taxon>unclassified sequences</taxon>
        <taxon>metagenomes</taxon>
        <taxon>ecological metagenomes</taxon>
    </lineage>
</organism>
<comment type="caution">
    <text evidence="2">The sequence shown here is derived from an EMBL/GenBank/DDBJ whole genome shotgun (WGS) entry which is preliminary data.</text>
</comment>
<dbReference type="SUPFAM" id="SSF47413">
    <property type="entry name" value="lambda repressor-like DNA-binding domains"/>
    <property type="match status" value="1"/>
</dbReference>
<evidence type="ECO:0000259" key="1">
    <source>
        <dbReference type="PROSITE" id="PS50943"/>
    </source>
</evidence>
<dbReference type="InterPro" id="IPR001387">
    <property type="entry name" value="Cro/C1-type_HTH"/>
</dbReference>
<gene>
    <name evidence="2" type="ORF">LCGC14_2987220</name>
</gene>
<dbReference type="SMART" id="SM00530">
    <property type="entry name" value="HTH_XRE"/>
    <property type="match status" value="1"/>
</dbReference>
<accession>A0A0F8X4V8</accession>
<dbReference type="PROSITE" id="PS50943">
    <property type="entry name" value="HTH_CROC1"/>
    <property type="match status" value="1"/>
</dbReference>
<dbReference type="CDD" id="cd00093">
    <property type="entry name" value="HTH_XRE"/>
    <property type="match status" value="1"/>
</dbReference>
<dbReference type="AlphaFoldDB" id="A0A0F8X4V8"/>